<dbReference type="RefSeq" id="XP_001744470.1">
    <property type="nucleotide sequence ID" value="XM_001744418.1"/>
</dbReference>
<feature type="region of interest" description="Disordered" evidence="1">
    <location>
        <begin position="1"/>
        <end position="24"/>
    </location>
</feature>
<sequence length="346" mass="39133">MSGSATPQRLASNHAEEAEQRKELWQRLRQHKAERVARQFINNAARDKPITRTKRHQALPIEQTAPLSFLETATGLEAEASERRSTVREPAAIASAQPEAIVEAFMQRRQYIRDQQHHAGEVRAFLQSKNRVPAENRVLAQALDQPDADHGPAIVAPAQSYNGQPGPTSPVPKTGTGTQDTTKPSPLLPAMGLDPHIREFVRTNRWQLHDLFSRFKRTPEDYHLTTDALCRWFAVVGGLADPDPNERRVMGLLYRPFRGDLRGISTRQIQRYVAHCGVGAGRLVDYRLLLDDHVSQVMKEQRLRHDRVSRRRHGLPPRSEEEVHEAIAACLARNCDPNSWLDSLPL</sequence>
<dbReference type="GeneID" id="5889798"/>
<dbReference type="InParanoid" id="A9UVM2"/>
<evidence type="ECO:0000313" key="2">
    <source>
        <dbReference type="EMBL" id="EDQ90419.1"/>
    </source>
</evidence>
<keyword evidence="3" id="KW-1185">Reference proteome</keyword>
<feature type="compositionally biased region" description="Polar residues" evidence="1">
    <location>
        <begin position="1"/>
        <end position="11"/>
    </location>
</feature>
<organism evidence="2 3">
    <name type="scientific">Monosiga brevicollis</name>
    <name type="common">Choanoflagellate</name>
    <dbReference type="NCBI Taxonomy" id="81824"/>
    <lineage>
        <taxon>Eukaryota</taxon>
        <taxon>Choanoflagellata</taxon>
        <taxon>Craspedida</taxon>
        <taxon>Salpingoecidae</taxon>
        <taxon>Monosiga</taxon>
    </lineage>
</organism>
<feature type="compositionally biased region" description="Polar residues" evidence="1">
    <location>
        <begin position="175"/>
        <end position="184"/>
    </location>
</feature>
<protein>
    <submittedName>
        <fullName evidence="2">Uncharacterized protein</fullName>
    </submittedName>
</protein>
<gene>
    <name evidence="2" type="ORF">MONBRDRAFT_7006</name>
</gene>
<feature type="region of interest" description="Disordered" evidence="1">
    <location>
        <begin position="150"/>
        <end position="189"/>
    </location>
</feature>
<dbReference type="EMBL" id="CH991547">
    <property type="protein sequence ID" value="EDQ90419.1"/>
    <property type="molecule type" value="Genomic_DNA"/>
</dbReference>
<evidence type="ECO:0000256" key="1">
    <source>
        <dbReference type="SAM" id="MobiDB-lite"/>
    </source>
</evidence>
<reference evidence="2 3" key="1">
    <citation type="journal article" date="2008" name="Nature">
        <title>The genome of the choanoflagellate Monosiga brevicollis and the origin of metazoans.</title>
        <authorList>
            <consortium name="JGI Sequencing"/>
            <person name="King N."/>
            <person name="Westbrook M.J."/>
            <person name="Young S.L."/>
            <person name="Kuo A."/>
            <person name="Abedin M."/>
            <person name="Chapman J."/>
            <person name="Fairclough S."/>
            <person name="Hellsten U."/>
            <person name="Isogai Y."/>
            <person name="Letunic I."/>
            <person name="Marr M."/>
            <person name="Pincus D."/>
            <person name="Putnam N."/>
            <person name="Rokas A."/>
            <person name="Wright K.J."/>
            <person name="Zuzow R."/>
            <person name="Dirks W."/>
            <person name="Good M."/>
            <person name="Goodstein D."/>
            <person name="Lemons D."/>
            <person name="Li W."/>
            <person name="Lyons J.B."/>
            <person name="Morris A."/>
            <person name="Nichols S."/>
            <person name="Richter D.J."/>
            <person name="Salamov A."/>
            <person name="Bork P."/>
            <person name="Lim W.A."/>
            <person name="Manning G."/>
            <person name="Miller W.T."/>
            <person name="McGinnis W."/>
            <person name="Shapiro H."/>
            <person name="Tjian R."/>
            <person name="Grigoriev I.V."/>
            <person name="Rokhsar D."/>
        </authorList>
    </citation>
    <scope>NUCLEOTIDE SEQUENCE [LARGE SCALE GENOMIC DNA]</scope>
    <source>
        <strain evidence="3">MX1 / ATCC 50154</strain>
    </source>
</reference>
<feature type="compositionally biased region" description="Basic and acidic residues" evidence="1">
    <location>
        <begin position="14"/>
        <end position="24"/>
    </location>
</feature>
<evidence type="ECO:0000313" key="3">
    <source>
        <dbReference type="Proteomes" id="UP000001357"/>
    </source>
</evidence>
<proteinExistence type="predicted"/>
<dbReference type="Proteomes" id="UP000001357">
    <property type="component" value="Unassembled WGS sequence"/>
</dbReference>
<dbReference type="KEGG" id="mbr:MONBRDRAFT_7006"/>
<name>A9UVM2_MONBE</name>
<accession>A9UVM2</accession>
<dbReference type="AlphaFoldDB" id="A9UVM2"/>